<name>A0A9D4KPB1_DREPO</name>
<dbReference type="EMBL" id="JAIWYP010000004">
    <property type="protein sequence ID" value="KAH3843620.1"/>
    <property type="molecule type" value="Genomic_DNA"/>
</dbReference>
<protein>
    <submittedName>
        <fullName evidence="1">Uncharacterized protein</fullName>
    </submittedName>
</protein>
<reference evidence="1" key="2">
    <citation type="submission" date="2020-11" db="EMBL/GenBank/DDBJ databases">
        <authorList>
            <person name="McCartney M.A."/>
            <person name="Auch B."/>
            <person name="Kono T."/>
            <person name="Mallez S."/>
            <person name="Becker A."/>
            <person name="Gohl D.M."/>
            <person name="Silverstein K.A.T."/>
            <person name="Koren S."/>
            <person name="Bechman K.B."/>
            <person name="Herman A."/>
            <person name="Abrahante J.E."/>
            <person name="Garbe J."/>
        </authorList>
    </citation>
    <scope>NUCLEOTIDE SEQUENCE</scope>
    <source>
        <strain evidence="1">Duluth1</strain>
        <tissue evidence="1">Whole animal</tissue>
    </source>
</reference>
<accession>A0A9D4KPB1</accession>
<dbReference type="Proteomes" id="UP000828390">
    <property type="component" value="Unassembled WGS sequence"/>
</dbReference>
<dbReference type="AlphaFoldDB" id="A0A9D4KPB1"/>
<evidence type="ECO:0000313" key="2">
    <source>
        <dbReference type="Proteomes" id="UP000828390"/>
    </source>
</evidence>
<reference evidence="1" key="1">
    <citation type="journal article" date="2019" name="bioRxiv">
        <title>The Genome of the Zebra Mussel, Dreissena polymorpha: A Resource for Invasive Species Research.</title>
        <authorList>
            <person name="McCartney M.A."/>
            <person name="Auch B."/>
            <person name="Kono T."/>
            <person name="Mallez S."/>
            <person name="Zhang Y."/>
            <person name="Obille A."/>
            <person name="Becker A."/>
            <person name="Abrahante J.E."/>
            <person name="Garbe J."/>
            <person name="Badalamenti J.P."/>
            <person name="Herman A."/>
            <person name="Mangelson H."/>
            <person name="Liachko I."/>
            <person name="Sullivan S."/>
            <person name="Sone E.D."/>
            <person name="Koren S."/>
            <person name="Silverstein K.A.T."/>
            <person name="Beckman K.B."/>
            <person name="Gohl D.M."/>
        </authorList>
    </citation>
    <scope>NUCLEOTIDE SEQUENCE</scope>
    <source>
        <strain evidence="1">Duluth1</strain>
        <tissue evidence="1">Whole animal</tissue>
    </source>
</reference>
<comment type="caution">
    <text evidence="1">The sequence shown here is derived from an EMBL/GenBank/DDBJ whole genome shotgun (WGS) entry which is preliminary data.</text>
</comment>
<gene>
    <name evidence="1" type="ORF">DPMN_117144</name>
</gene>
<proteinExistence type="predicted"/>
<evidence type="ECO:0000313" key="1">
    <source>
        <dbReference type="EMBL" id="KAH3843620.1"/>
    </source>
</evidence>
<organism evidence="1 2">
    <name type="scientific">Dreissena polymorpha</name>
    <name type="common">Zebra mussel</name>
    <name type="synonym">Mytilus polymorpha</name>
    <dbReference type="NCBI Taxonomy" id="45954"/>
    <lineage>
        <taxon>Eukaryota</taxon>
        <taxon>Metazoa</taxon>
        <taxon>Spiralia</taxon>
        <taxon>Lophotrochozoa</taxon>
        <taxon>Mollusca</taxon>
        <taxon>Bivalvia</taxon>
        <taxon>Autobranchia</taxon>
        <taxon>Heteroconchia</taxon>
        <taxon>Euheterodonta</taxon>
        <taxon>Imparidentia</taxon>
        <taxon>Neoheterodontei</taxon>
        <taxon>Myida</taxon>
        <taxon>Dreissenoidea</taxon>
        <taxon>Dreissenidae</taxon>
        <taxon>Dreissena</taxon>
    </lineage>
</organism>
<sequence length="102" mass="11696">MSFQRNIRDLILDFSGKRRVRRKPWSLFCCPEFSTGFDRTIKQGTDILLSLLLHTTSGRVSLISVYAPTISATKDSMDVFYTQLDSLVNMNPKEEHLVLLVD</sequence>
<keyword evidence="2" id="KW-1185">Reference proteome</keyword>